<feature type="transmembrane region" description="Helical" evidence="1">
    <location>
        <begin position="6"/>
        <end position="22"/>
    </location>
</feature>
<organism evidence="3 4">
    <name type="scientific">Thalassotalea profundi</name>
    <dbReference type="NCBI Taxonomy" id="2036687"/>
    <lineage>
        <taxon>Bacteria</taxon>
        <taxon>Pseudomonadati</taxon>
        <taxon>Pseudomonadota</taxon>
        <taxon>Gammaproteobacteria</taxon>
        <taxon>Alteromonadales</taxon>
        <taxon>Colwelliaceae</taxon>
        <taxon>Thalassotalea</taxon>
    </lineage>
</organism>
<dbReference type="PROSITE" id="PS51833">
    <property type="entry name" value="HDOD"/>
    <property type="match status" value="1"/>
</dbReference>
<dbReference type="EMBL" id="BNAH01000002">
    <property type="protein sequence ID" value="GHE81483.1"/>
    <property type="molecule type" value="Genomic_DNA"/>
</dbReference>
<accession>A0ABQ3IFA7</accession>
<keyword evidence="4" id="KW-1185">Reference proteome</keyword>
<dbReference type="Gene3D" id="1.10.3210.10">
    <property type="entry name" value="Hypothetical protein af1432"/>
    <property type="match status" value="1"/>
</dbReference>
<sequence>MLVEVLLSITVFGIFALILWRLKKISTPKRKRYAYTAHHLNNQKQNVSFNYTPLSRELTDNSAKEFNVDDIVLPEEFIALKLLTSEINNTEQQQTIEQICQSFRKPHPLLLPLTQKAFEPNELFELIRTDPQITAKVINRVNSSAFALTQPITSINHAINYLGIGTVKNIAMHFAMENDDKFETQQQQQAYQKLWHASYLASSLGLLFAKELLMEDASDISTRCLLNYLGDMAILSTYPDMSKVYQEQKSLYQRVIYCQTQLSINTQIIGSSLARYWQLPRSLVRSIENNLSLLIVKNDLSEIDKNEMLKYQICYTACRIADLAIINEQPCIETMRDDLTQQLDFYSLFKNDLHPKIKKLFNLFHDVSFSKKMNGLLLVK</sequence>
<dbReference type="Pfam" id="PF08668">
    <property type="entry name" value="HDOD"/>
    <property type="match status" value="1"/>
</dbReference>
<proteinExistence type="predicted"/>
<evidence type="ECO:0000259" key="2">
    <source>
        <dbReference type="PROSITE" id="PS51833"/>
    </source>
</evidence>
<reference evidence="4" key="1">
    <citation type="journal article" date="2019" name="Int. J. Syst. Evol. Microbiol.">
        <title>The Global Catalogue of Microorganisms (GCM) 10K type strain sequencing project: providing services to taxonomists for standard genome sequencing and annotation.</title>
        <authorList>
            <consortium name="The Broad Institute Genomics Platform"/>
            <consortium name="The Broad Institute Genome Sequencing Center for Infectious Disease"/>
            <person name="Wu L."/>
            <person name="Ma J."/>
        </authorList>
    </citation>
    <scope>NUCLEOTIDE SEQUENCE [LARGE SCALE GENOMIC DNA]</scope>
    <source>
        <strain evidence="4">CGMCC 1.15922</strain>
    </source>
</reference>
<keyword evidence="1" id="KW-0472">Membrane</keyword>
<protein>
    <recommendedName>
        <fullName evidence="2">HDOD domain-containing protein</fullName>
    </recommendedName>
</protein>
<dbReference type="SUPFAM" id="SSF109604">
    <property type="entry name" value="HD-domain/PDEase-like"/>
    <property type="match status" value="1"/>
</dbReference>
<keyword evidence="1" id="KW-0812">Transmembrane</keyword>
<dbReference type="PANTHER" id="PTHR33525">
    <property type="match status" value="1"/>
</dbReference>
<feature type="domain" description="HDOD" evidence="2">
    <location>
        <begin position="96"/>
        <end position="293"/>
    </location>
</feature>
<evidence type="ECO:0000313" key="3">
    <source>
        <dbReference type="EMBL" id="GHE81483.1"/>
    </source>
</evidence>
<keyword evidence="1" id="KW-1133">Transmembrane helix</keyword>
<dbReference type="InterPro" id="IPR052340">
    <property type="entry name" value="RNase_Y/CdgJ"/>
</dbReference>
<dbReference type="Proteomes" id="UP000626370">
    <property type="component" value="Unassembled WGS sequence"/>
</dbReference>
<comment type="caution">
    <text evidence="3">The sequence shown here is derived from an EMBL/GenBank/DDBJ whole genome shotgun (WGS) entry which is preliminary data.</text>
</comment>
<dbReference type="PANTHER" id="PTHR33525:SF4">
    <property type="entry name" value="CYCLIC DI-GMP PHOSPHODIESTERASE CDGJ"/>
    <property type="match status" value="1"/>
</dbReference>
<name>A0ABQ3IFA7_9GAMM</name>
<gene>
    <name evidence="3" type="ORF">GCM10011501_07090</name>
</gene>
<evidence type="ECO:0000256" key="1">
    <source>
        <dbReference type="SAM" id="Phobius"/>
    </source>
</evidence>
<dbReference type="RefSeq" id="WP_189376723.1">
    <property type="nucleotide sequence ID" value="NZ_BNAH01000002.1"/>
</dbReference>
<evidence type="ECO:0000313" key="4">
    <source>
        <dbReference type="Proteomes" id="UP000626370"/>
    </source>
</evidence>
<dbReference type="InterPro" id="IPR013976">
    <property type="entry name" value="HDOD"/>
</dbReference>